<evidence type="ECO:0000256" key="1">
    <source>
        <dbReference type="SAM" id="MobiDB-lite"/>
    </source>
</evidence>
<evidence type="ECO:0000313" key="2">
    <source>
        <dbReference type="EMBL" id="MBB5869995.1"/>
    </source>
</evidence>
<dbReference type="EMBL" id="JACHMN010000002">
    <property type="protein sequence ID" value="MBB5869995.1"/>
    <property type="molecule type" value="Genomic_DNA"/>
</dbReference>
<feature type="compositionally biased region" description="Low complexity" evidence="1">
    <location>
        <begin position="329"/>
        <end position="339"/>
    </location>
</feature>
<evidence type="ECO:0000313" key="3">
    <source>
        <dbReference type="Proteomes" id="UP000587527"/>
    </source>
</evidence>
<sequence>MTDLFNIAELGAAFGAGAIVVGVLQRLALRAAYEINKVKVWRLKRTSWAEAAVPTHLRPGQHRMGWLVELGIRKRRVQIDRRQLELGIEPANLRAELKMVKAAKAKAKQSRSVVGVVELVGVPAGVRDGAPVIETVVETVIEGEVADVVIVSPPADDLPETYDAESDVDDEADGDDEASAAASEGKAPRRRWLELRRAAAASDVDAEVGPAAPTRRARRAARAEAKAAARAAKVAAKAEEVAAKTDAKAKAFAAKAEAKAEKAAAGADAKAVKAAAKTARALPEVPAEAVRPEAVAEASDVAAPVLVPDVPTGPEISAVAERESIAESAAPDGADPAGDSVAQAPPRRPATRSKGAGAAKSTGAARAATSKATPPAKATARSATAKTGSAKPAAPGRSAQSARTPKGADLGKLANVGDQDLLAWINQLGDPAEAVSEADAAPVAEPVAAAAAVAKADGPYDPSERFVGRVFMPVDIAAIYYNDDCQTEALQLIAPERPSWEIGDDDYRPGFEVADELAAKRVAVHQDLAAMRAHAAQLLATVEWPRMGEPPLPVPPGMVPGTDSTTGPSPDDGTGSAARRSDQRRTGTKKPRKVVAR</sequence>
<comment type="caution">
    <text evidence="2">The sequence shown here is derived from an EMBL/GenBank/DDBJ whole genome shotgun (WGS) entry which is preliminary data.</text>
</comment>
<dbReference type="RefSeq" id="WP_184837051.1">
    <property type="nucleotide sequence ID" value="NZ_JACHMN010000002.1"/>
</dbReference>
<feature type="compositionally biased region" description="Acidic residues" evidence="1">
    <location>
        <begin position="157"/>
        <end position="178"/>
    </location>
</feature>
<protein>
    <submittedName>
        <fullName evidence="2">Uncharacterized protein</fullName>
    </submittedName>
</protein>
<keyword evidence="3" id="KW-1185">Reference proteome</keyword>
<name>A0A841BQM0_9ACTN</name>
<accession>A0A841BQM0</accession>
<dbReference type="AlphaFoldDB" id="A0A841BQM0"/>
<reference evidence="2 3" key="1">
    <citation type="submission" date="2020-08" db="EMBL/GenBank/DDBJ databases">
        <title>Sequencing the genomes of 1000 actinobacteria strains.</title>
        <authorList>
            <person name="Klenk H.-P."/>
        </authorList>
    </citation>
    <scope>NUCLEOTIDE SEQUENCE [LARGE SCALE GENOMIC DNA]</scope>
    <source>
        <strain evidence="2 3">DSM 45362</strain>
    </source>
</reference>
<feature type="compositionally biased region" description="Low complexity" evidence="1">
    <location>
        <begin position="353"/>
        <end position="391"/>
    </location>
</feature>
<feature type="region of interest" description="Disordered" evidence="1">
    <location>
        <begin position="154"/>
        <end position="188"/>
    </location>
</feature>
<feature type="compositionally biased region" description="Basic residues" evidence="1">
    <location>
        <begin position="586"/>
        <end position="597"/>
    </location>
</feature>
<feature type="region of interest" description="Disordered" evidence="1">
    <location>
        <begin position="323"/>
        <end position="412"/>
    </location>
</feature>
<gene>
    <name evidence="2" type="ORF">F4553_003374</name>
</gene>
<dbReference type="Proteomes" id="UP000587527">
    <property type="component" value="Unassembled WGS sequence"/>
</dbReference>
<feature type="compositionally biased region" description="Pro residues" evidence="1">
    <location>
        <begin position="548"/>
        <end position="558"/>
    </location>
</feature>
<feature type="region of interest" description="Disordered" evidence="1">
    <location>
        <begin position="547"/>
        <end position="597"/>
    </location>
</feature>
<organism evidence="2 3">
    <name type="scientific">Allocatelliglobosispora scoriae</name>
    <dbReference type="NCBI Taxonomy" id="643052"/>
    <lineage>
        <taxon>Bacteria</taxon>
        <taxon>Bacillati</taxon>
        <taxon>Actinomycetota</taxon>
        <taxon>Actinomycetes</taxon>
        <taxon>Micromonosporales</taxon>
        <taxon>Micromonosporaceae</taxon>
        <taxon>Allocatelliglobosispora</taxon>
    </lineage>
</organism>
<proteinExistence type="predicted"/>